<dbReference type="PANTHER" id="PTHR22576">
    <property type="entry name" value="MUCOSA ASSOCIATED LYMPHOID TISSUE LYMPHOMA TRANSLOCATION PROTEIN 1/PARACASPASE"/>
    <property type="match status" value="1"/>
</dbReference>
<reference evidence="2 3" key="1">
    <citation type="submission" date="2016-11" db="EMBL/GenBank/DDBJ databases">
        <authorList>
            <person name="Jaros S."/>
            <person name="Januszkiewicz K."/>
            <person name="Wedrychowicz H."/>
        </authorList>
    </citation>
    <scope>NUCLEOTIDE SEQUENCE [LARGE SCALE GENOMIC DNA]</scope>
    <source>
        <strain evidence="2 3">GAS499</strain>
    </source>
</reference>
<dbReference type="Pfam" id="PF00656">
    <property type="entry name" value="Peptidase_C14"/>
    <property type="match status" value="1"/>
</dbReference>
<feature type="domain" description="Caspase family p20" evidence="1">
    <location>
        <begin position="82"/>
        <end position="210"/>
    </location>
</feature>
<dbReference type="SUPFAM" id="SSF52129">
    <property type="entry name" value="Caspase-like"/>
    <property type="match status" value="1"/>
</dbReference>
<dbReference type="AlphaFoldDB" id="A0A1M6MZH9"/>
<dbReference type="InterPro" id="IPR029030">
    <property type="entry name" value="Caspase-like_dom_sf"/>
</dbReference>
<name>A0A1M6MZH9_9BRAD</name>
<dbReference type="PANTHER" id="PTHR22576:SF37">
    <property type="entry name" value="MUCOSA-ASSOCIATED LYMPHOID TISSUE LYMPHOMA TRANSLOCATION PROTEIN 1"/>
    <property type="match status" value="1"/>
</dbReference>
<evidence type="ECO:0000259" key="1">
    <source>
        <dbReference type="PROSITE" id="PS50208"/>
    </source>
</evidence>
<accession>A0A1M6MZH9</accession>
<dbReference type="InterPro" id="IPR001309">
    <property type="entry name" value="Pept_C14_p20"/>
</dbReference>
<dbReference type="Proteomes" id="UP000189935">
    <property type="component" value="Chromosome I"/>
</dbReference>
<dbReference type="PROSITE" id="PS50208">
    <property type="entry name" value="CASPASE_P20"/>
    <property type="match status" value="1"/>
</dbReference>
<protein>
    <submittedName>
        <fullName evidence="2">Caspase domain-containing protein</fullName>
    </submittedName>
</protein>
<gene>
    <name evidence="2" type="ORF">SAMN05444159_1801</name>
</gene>
<dbReference type="GO" id="GO:0004197">
    <property type="term" value="F:cysteine-type endopeptidase activity"/>
    <property type="evidence" value="ECO:0007669"/>
    <property type="project" value="InterPro"/>
</dbReference>
<sequence>MDRGESLVRRVQRSETRQATFVVMGFANPDVTNITVRRFTVILTFPNNLIEFTMTNQMSSFWKVCLLLIAACALGCGPASAEKRVALVIGNGAYVHKPRLANPPHDAEDVAAALRRSNFEVIFGTDLGQAEMQDATIRFSRASRSADVALFYYSGHAMQFNGVNYLMPIDATLDDEADLKRFVRVDDIMNDLQQAKNLRILVLDSCRDNPFAENLKRSLGSARSVSVRQGLSKMDAPLGTIVSFSTQAGQTADDGNGRNSPYTAAFLRRIEEPKEIGDVFRDISTDVYETSGKSQLPELSLSIVGQFYLNGPVSINVTPPAQGAPLDACSAAEAHWKAADVVGTVTAYEDHIAKFPTCAFVNLAKSRLEQLKQKTALAPPGGAAQGPVGRTRKFDGTWNVTVSCAKEGAALGYVRSMTATVTDGTFHAEDTKPLLTIDGEIGADGKATLFAKGFTGGPAYTLGHEKEGTPYGYTVDAQFDGTRGTGKRNEARPCTLVFAKR</sequence>
<dbReference type="GO" id="GO:0006508">
    <property type="term" value="P:proteolysis"/>
    <property type="evidence" value="ECO:0007669"/>
    <property type="project" value="InterPro"/>
</dbReference>
<proteinExistence type="predicted"/>
<evidence type="ECO:0000313" key="3">
    <source>
        <dbReference type="Proteomes" id="UP000189935"/>
    </source>
</evidence>
<organism evidence="2 3">
    <name type="scientific">Bradyrhizobium lablabi</name>
    <dbReference type="NCBI Taxonomy" id="722472"/>
    <lineage>
        <taxon>Bacteria</taxon>
        <taxon>Pseudomonadati</taxon>
        <taxon>Pseudomonadota</taxon>
        <taxon>Alphaproteobacteria</taxon>
        <taxon>Hyphomicrobiales</taxon>
        <taxon>Nitrobacteraceae</taxon>
        <taxon>Bradyrhizobium</taxon>
    </lineage>
</organism>
<dbReference type="Gene3D" id="3.40.50.1460">
    <property type="match status" value="1"/>
</dbReference>
<evidence type="ECO:0000313" key="2">
    <source>
        <dbReference type="EMBL" id="SHJ88826.1"/>
    </source>
</evidence>
<dbReference type="InterPro" id="IPR011600">
    <property type="entry name" value="Pept_C14_caspase"/>
</dbReference>
<dbReference type="EMBL" id="LT670844">
    <property type="protein sequence ID" value="SHJ88826.1"/>
    <property type="molecule type" value="Genomic_DNA"/>
</dbReference>
<dbReference type="InterPro" id="IPR052039">
    <property type="entry name" value="Caspase-related_regulators"/>
</dbReference>